<evidence type="ECO:0000256" key="1">
    <source>
        <dbReference type="SAM" id="MobiDB-lite"/>
    </source>
</evidence>
<keyword evidence="4" id="KW-1185">Reference proteome</keyword>
<keyword evidence="2" id="KW-1133">Transmembrane helix</keyword>
<organism evidence="3 4">
    <name type="scientific">Pseudochelatococcus contaminans</name>
    <dbReference type="NCBI Taxonomy" id="1538103"/>
    <lineage>
        <taxon>Bacteria</taxon>
        <taxon>Pseudomonadati</taxon>
        <taxon>Pseudomonadota</taxon>
        <taxon>Alphaproteobacteria</taxon>
        <taxon>Hyphomicrobiales</taxon>
        <taxon>Chelatococcaceae</taxon>
        <taxon>Pseudochelatococcus</taxon>
    </lineage>
</organism>
<dbReference type="Gene3D" id="2.60.450.10">
    <property type="entry name" value="Lipopolysaccharide (LPS) transport protein A like domain"/>
    <property type="match status" value="1"/>
</dbReference>
<sequence length="231" mass="24111">MTDAKHPPASPRVAPQRRQPVDLPIAGVSPAAYRAALRHSARVRTMKRLIPIAALGAIVIVTAIGVLKPLSSIGGLSLGPVSLSGSKITMEAPKLSGFRDGTQPYELTASSASQDVKNPAIVELDGISGHLELSDGGQARISAATGVYDSQVEHLTLNGDVRVRTDSGYDVKLSSAAVDFKGGRVTSEEPVEVTISEGTISADRLDISDNGKHIVFEGRVRTVLDGGDGAR</sequence>
<dbReference type="RefSeq" id="WP_183751350.1">
    <property type="nucleotide sequence ID" value="NZ_JACICC010000003.1"/>
</dbReference>
<keyword evidence="2" id="KW-0472">Membrane</keyword>
<proteinExistence type="predicted"/>
<evidence type="ECO:0000313" key="3">
    <source>
        <dbReference type="EMBL" id="MBB3809306.1"/>
    </source>
</evidence>
<dbReference type="NCBIfam" id="TIGR04409">
    <property type="entry name" value="LptC_YrbK"/>
    <property type="match status" value="1"/>
</dbReference>
<dbReference type="GO" id="GO:0015221">
    <property type="term" value="F:lipopolysaccharide transmembrane transporter activity"/>
    <property type="evidence" value="ECO:0007669"/>
    <property type="project" value="InterPro"/>
</dbReference>
<keyword evidence="2" id="KW-0812">Transmembrane</keyword>
<name>A0A7W5Z377_9HYPH</name>
<feature type="transmembrane region" description="Helical" evidence="2">
    <location>
        <begin position="49"/>
        <end position="67"/>
    </location>
</feature>
<evidence type="ECO:0000313" key="4">
    <source>
        <dbReference type="Proteomes" id="UP000537592"/>
    </source>
</evidence>
<evidence type="ECO:0000256" key="2">
    <source>
        <dbReference type="SAM" id="Phobius"/>
    </source>
</evidence>
<dbReference type="Pfam" id="PF06835">
    <property type="entry name" value="LptC"/>
    <property type="match status" value="1"/>
</dbReference>
<accession>A0A7W5Z377</accession>
<protein>
    <submittedName>
        <fullName evidence="3">Lipopolysaccharide export system protein LptC</fullName>
    </submittedName>
</protein>
<dbReference type="AlphaFoldDB" id="A0A7W5Z377"/>
<dbReference type="InterPro" id="IPR010664">
    <property type="entry name" value="LipoPS_assembly_LptC-rel"/>
</dbReference>
<dbReference type="InterPro" id="IPR026265">
    <property type="entry name" value="LptC"/>
</dbReference>
<dbReference type="EMBL" id="JACICC010000003">
    <property type="protein sequence ID" value="MBB3809306.1"/>
    <property type="molecule type" value="Genomic_DNA"/>
</dbReference>
<gene>
    <name evidence="3" type="ORF">FHS81_001388</name>
</gene>
<reference evidence="3 4" key="1">
    <citation type="submission" date="2020-08" db="EMBL/GenBank/DDBJ databases">
        <title>Genomic Encyclopedia of Type Strains, Phase IV (KMG-IV): sequencing the most valuable type-strain genomes for metagenomic binning, comparative biology and taxonomic classification.</title>
        <authorList>
            <person name="Goeker M."/>
        </authorList>
    </citation>
    <scope>NUCLEOTIDE SEQUENCE [LARGE SCALE GENOMIC DNA]</scope>
    <source>
        <strain evidence="3 4">DSM 28760</strain>
    </source>
</reference>
<feature type="region of interest" description="Disordered" evidence="1">
    <location>
        <begin position="1"/>
        <end position="21"/>
    </location>
</feature>
<dbReference type="Proteomes" id="UP000537592">
    <property type="component" value="Unassembled WGS sequence"/>
</dbReference>
<dbReference type="GO" id="GO:0005886">
    <property type="term" value="C:plasma membrane"/>
    <property type="evidence" value="ECO:0007669"/>
    <property type="project" value="InterPro"/>
</dbReference>
<comment type="caution">
    <text evidence="3">The sequence shown here is derived from an EMBL/GenBank/DDBJ whole genome shotgun (WGS) entry which is preliminary data.</text>
</comment>